<dbReference type="InterPro" id="IPR045646">
    <property type="entry name" value="DUF6402"/>
</dbReference>
<gene>
    <name evidence="1" type="ORF">SALWKB29_1595</name>
</gene>
<dbReference type="Pfam" id="PF19940">
    <property type="entry name" value="DUF6402"/>
    <property type="match status" value="1"/>
</dbReference>
<comment type="caution">
    <text evidence="1">The sequence shown here is derived from an EMBL/GenBank/DDBJ whole genome shotgun (WGS) entry which is preliminary data.</text>
</comment>
<dbReference type="EMBL" id="JFZV01000008">
    <property type="protein sequence ID" value="KDN14293.1"/>
    <property type="molecule type" value="Genomic_DNA"/>
</dbReference>
<dbReference type="Proteomes" id="UP000027170">
    <property type="component" value="Unassembled WGS sequence"/>
</dbReference>
<evidence type="ECO:0000313" key="1">
    <source>
        <dbReference type="EMBL" id="KDN14293.1"/>
    </source>
</evidence>
<name>A0A836MQB2_9NEIS</name>
<organism evidence="1 2">
    <name type="scientific">Snodgrassella communis</name>
    <dbReference type="NCBI Taxonomy" id="2946699"/>
    <lineage>
        <taxon>Bacteria</taxon>
        <taxon>Pseudomonadati</taxon>
        <taxon>Pseudomonadota</taxon>
        <taxon>Betaproteobacteria</taxon>
        <taxon>Neisseriales</taxon>
        <taxon>Neisseriaceae</taxon>
        <taxon>Snodgrassella</taxon>
    </lineage>
</organism>
<evidence type="ECO:0000313" key="2">
    <source>
        <dbReference type="Proteomes" id="UP000027170"/>
    </source>
</evidence>
<proteinExistence type="predicted"/>
<keyword evidence="2" id="KW-1185">Reference proteome</keyword>
<accession>A0A836MQB2</accession>
<sequence>MQHWFSGKPAKGFTETTKKIYITGPAINIPLQHINDSIVKME</sequence>
<reference evidence="1 2" key="1">
    <citation type="submission" date="2014-03" db="EMBL/GenBank/DDBJ databases">
        <title>The genomes of two eusocial bee gut symbionts.</title>
        <authorList>
            <person name="Kwong W.K."/>
            <person name="Engel P."/>
            <person name="Koch H."/>
            <person name="Moran N.A."/>
        </authorList>
    </citation>
    <scope>NUCLEOTIDE SEQUENCE [LARGE SCALE GENOMIC DNA]</scope>
    <source>
        <strain evidence="2">wkB29</strain>
    </source>
</reference>
<protein>
    <submittedName>
        <fullName evidence="1">Uncharacterized protein</fullName>
    </submittedName>
</protein>
<dbReference type="AlphaFoldDB" id="A0A836MQB2"/>